<organism evidence="1 2">
    <name type="scientific">Cupriavidus pauculus</name>
    <dbReference type="NCBI Taxonomy" id="82633"/>
    <lineage>
        <taxon>Bacteria</taxon>
        <taxon>Pseudomonadati</taxon>
        <taxon>Pseudomonadota</taxon>
        <taxon>Betaproteobacteria</taxon>
        <taxon>Burkholderiales</taxon>
        <taxon>Burkholderiaceae</taxon>
        <taxon>Cupriavidus</taxon>
    </lineage>
</organism>
<dbReference type="RefSeq" id="WP_101681802.1">
    <property type="nucleotide sequence ID" value="NZ_PJRP01000004.1"/>
</dbReference>
<reference evidence="1 2" key="1">
    <citation type="submission" date="2017-12" db="EMBL/GenBank/DDBJ databases">
        <title>Genome sequence of the active heterotrophic nitrifier-denitrifier, Cupriavidus pauculus UM1.</title>
        <authorList>
            <person name="Putonti C."/>
            <person name="Castignetti D."/>
        </authorList>
    </citation>
    <scope>NUCLEOTIDE SEQUENCE [LARGE SCALE GENOMIC DNA]</scope>
    <source>
        <strain evidence="1 2">UM1</strain>
    </source>
</reference>
<evidence type="ECO:0000313" key="1">
    <source>
        <dbReference type="EMBL" id="PLQ00433.1"/>
    </source>
</evidence>
<sequence length="144" mass="15941">MTSKNPPQFWFRSTLFGREASEAKATNPFVSGQQVARWLHDRLVSEGRIVEEIVPEDWGWCSIVQRKPYLLWIGCGSVQDIAAEQTGASTPIDGETVWSCMVVAELSLLGRLKGYSAAESVEALFQQAMAIVERDTANVLVPEP</sequence>
<proteinExistence type="predicted"/>
<protein>
    <submittedName>
        <fullName evidence="1">Uncharacterized protein</fullName>
    </submittedName>
</protein>
<accession>A0A2N5CDW7</accession>
<dbReference type="EMBL" id="PJRP01000004">
    <property type="protein sequence ID" value="PLQ00433.1"/>
    <property type="molecule type" value="Genomic_DNA"/>
</dbReference>
<evidence type="ECO:0000313" key="2">
    <source>
        <dbReference type="Proteomes" id="UP000234341"/>
    </source>
</evidence>
<dbReference type="AlphaFoldDB" id="A0A2N5CDW7"/>
<dbReference type="OrthoDB" id="1453393at2"/>
<gene>
    <name evidence="1" type="ORF">CYJ10_12475</name>
</gene>
<comment type="caution">
    <text evidence="1">The sequence shown here is derived from an EMBL/GenBank/DDBJ whole genome shotgun (WGS) entry which is preliminary data.</text>
</comment>
<name>A0A2N5CDW7_9BURK</name>
<dbReference type="Proteomes" id="UP000234341">
    <property type="component" value="Unassembled WGS sequence"/>
</dbReference>